<feature type="non-terminal residue" evidence="1">
    <location>
        <position position="99"/>
    </location>
</feature>
<dbReference type="Gene3D" id="3.40.50.10420">
    <property type="entry name" value="NagB/RpiA/CoA transferase-like"/>
    <property type="match status" value="1"/>
</dbReference>
<sequence>MNKPPNLKELRRKLRAARQALSPKEREQKSFLICQHLSGYLPFRNARNLAAYWATKEEVATVATMEYANNLGKAVYLPVINRARWRAEPMYFQRYTPAE</sequence>
<accession>A0A382RJ84</accession>
<dbReference type="SUPFAM" id="SSF100950">
    <property type="entry name" value="NagB/RpiA/CoA transferase-like"/>
    <property type="match status" value="1"/>
</dbReference>
<gene>
    <name evidence="1" type="ORF">METZ01_LOCUS350597</name>
</gene>
<name>A0A382RJ84_9ZZZZ</name>
<reference evidence="1" key="1">
    <citation type="submission" date="2018-05" db="EMBL/GenBank/DDBJ databases">
        <authorList>
            <person name="Lanie J.A."/>
            <person name="Ng W.-L."/>
            <person name="Kazmierczak K.M."/>
            <person name="Andrzejewski T.M."/>
            <person name="Davidsen T.M."/>
            <person name="Wayne K.J."/>
            <person name="Tettelin H."/>
            <person name="Glass J.I."/>
            <person name="Rusch D."/>
            <person name="Podicherti R."/>
            <person name="Tsui H.-C.T."/>
            <person name="Winkler M.E."/>
        </authorList>
    </citation>
    <scope>NUCLEOTIDE SEQUENCE</scope>
</reference>
<dbReference type="InterPro" id="IPR037171">
    <property type="entry name" value="NagB/RpiA_transferase-like"/>
</dbReference>
<evidence type="ECO:0008006" key="2">
    <source>
        <dbReference type="Google" id="ProtNLM"/>
    </source>
</evidence>
<organism evidence="1">
    <name type="scientific">marine metagenome</name>
    <dbReference type="NCBI Taxonomy" id="408172"/>
    <lineage>
        <taxon>unclassified sequences</taxon>
        <taxon>metagenomes</taxon>
        <taxon>ecological metagenomes</taxon>
    </lineage>
</organism>
<dbReference type="EMBL" id="UINC01122125">
    <property type="protein sequence ID" value="SVC97743.1"/>
    <property type="molecule type" value="Genomic_DNA"/>
</dbReference>
<dbReference type="AlphaFoldDB" id="A0A382RJ84"/>
<evidence type="ECO:0000313" key="1">
    <source>
        <dbReference type="EMBL" id="SVC97743.1"/>
    </source>
</evidence>
<protein>
    <recommendedName>
        <fullName evidence="2">5-formyltetrahydrofolate cyclo-ligase</fullName>
    </recommendedName>
</protein>
<dbReference type="Pfam" id="PF01812">
    <property type="entry name" value="5-FTHF_cyc-lig"/>
    <property type="match status" value="1"/>
</dbReference>
<proteinExistence type="predicted"/>
<dbReference type="InterPro" id="IPR002698">
    <property type="entry name" value="FTHF_cligase"/>
</dbReference>
<dbReference type="InterPro" id="IPR024185">
    <property type="entry name" value="FTHF_cligase-like_sf"/>
</dbReference>